<reference evidence="2 3" key="1">
    <citation type="submission" date="2019-05" db="EMBL/GenBank/DDBJ databases">
        <title>Another draft genome of Portunus trituberculatus and its Hox gene families provides insights of decapod evolution.</title>
        <authorList>
            <person name="Jeong J.-H."/>
            <person name="Song I."/>
            <person name="Kim S."/>
            <person name="Choi T."/>
            <person name="Kim D."/>
            <person name="Ryu S."/>
            <person name="Kim W."/>
        </authorList>
    </citation>
    <scope>NUCLEOTIDE SEQUENCE [LARGE SCALE GENOMIC DNA]</scope>
    <source>
        <tissue evidence="2">Muscle</tissue>
    </source>
</reference>
<name>A0A5B7EFX9_PORTR</name>
<evidence type="ECO:0000313" key="2">
    <source>
        <dbReference type="EMBL" id="MPC32295.1"/>
    </source>
</evidence>
<dbReference type="Proteomes" id="UP000324222">
    <property type="component" value="Unassembled WGS sequence"/>
</dbReference>
<evidence type="ECO:0000256" key="1">
    <source>
        <dbReference type="SAM" id="MobiDB-lite"/>
    </source>
</evidence>
<sequence>MRTGEAHFNSQGTTEAAKAFCRALLNISWVMGPGPVGPPTEKAGVLKGVVVAMDGVVGMLRGALVGCPGTPPLLVLLLLPPPPPPPPPLHIEEHLRSQSPTCGTSKGSSQLSWCDWLEGHRATCPTVSTTS</sequence>
<feature type="compositionally biased region" description="Polar residues" evidence="1">
    <location>
        <begin position="97"/>
        <end position="106"/>
    </location>
</feature>
<protein>
    <submittedName>
        <fullName evidence="2">Uncharacterized protein</fullName>
    </submittedName>
</protein>
<proteinExistence type="predicted"/>
<dbReference type="EMBL" id="VSRR010002601">
    <property type="protein sequence ID" value="MPC32295.1"/>
    <property type="molecule type" value="Genomic_DNA"/>
</dbReference>
<keyword evidence="3" id="KW-1185">Reference proteome</keyword>
<gene>
    <name evidence="2" type="ORF">E2C01_025605</name>
</gene>
<evidence type="ECO:0000313" key="3">
    <source>
        <dbReference type="Proteomes" id="UP000324222"/>
    </source>
</evidence>
<organism evidence="2 3">
    <name type="scientific">Portunus trituberculatus</name>
    <name type="common">Swimming crab</name>
    <name type="synonym">Neptunus trituberculatus</name>
    <dbReference type="NCBI Taxonomy" id="210409"/>
    <lineage>
        <taxon>Eukaryota</taxon>
        <taxon>Metazoa</taxon>
        <taxon>Ecdysozoa</taxon>
        <taxon>Arthropoda</taxon>
        <taxon>Crustacea</taxon>
        <taxon>Multicrustacea</taxon>
        <taxon>Malacostraca</taxon>
        <taxon>Eumalacostraca</taxon>
        <taxon>Eucarida</taxon>
        <taxon>Decapoda</taxon>
        <taxon>Pleocyemata</taxon>
        <taxon>Brachyura</taxon>
        <taxon>Eubrachyura</taxon>
        <taxon>Portunoidea</taxon>
        <taxon>Portunidae</taxon>
        <taxon>Portuninae</taxon>
        <taxon>Portunus</taxon>
    </lineage>
</organism>
<accession>A0A5B7EFX9</accession>
<feature type="region of interest" description="Disordered" evidence="1">
    <location>
        <begin position="87"/>
        <end position="106"/>
    </location>
</feature>
<dbReference type="AlphaFoldDB" id="A0A5B7EFX9"/>
<comment type="caution">
    <text evidence="2">The sequence shown here is derived from an EMBL/GenBank/DDBJ whole genome shotgun (WGS) entry which is preliminary data.</text>
</comment>